<dbReference type="CDD" id="cd08768">
    <property type="entry name" value="Cdc6_C"/>
    <property type="match status" value="1"/>
</dbReference>
<comment type="similarity">
    <text evidence="1">Belongs to the CDC6/cdc18 family.</text>
</comment>
<dbReference type="Proteomes" id="UP000682967">
    <property type="component" value="Plasmid pHsi117"/>
</dbReference>
<geneLocation type="plasmid" evidence="6 7">
    <name>pHsi117</name>
</geneLocation>
<dbReference type="Pfam" id="PF22703">
    <property type="entry name" value="Cdc6_lid"/>
    <property type="match status" value="1"/>
</dbReference>
<protein>
    <submittedName>
        <fullName evidence="6">Orc1/cdc6 family replication initiation protein</fullName>
    </submittedName>
</protein>
<dbReference type="SUPFAM" id="SSF46785">
    <property type="entry name" value="Winged helix' DNA-binding domain"/>
    <property type="match status" value="1"/>
</dbReference>
<dbReference type="AlphaFoldDB" id="A0A8T8KLU7"/>
<organism evidence="6 7">
    <name type="scientific">Haloarcula marismortui ATCC 33800</name>
    <dbReference type="NCBI Taxonomy" id="662476"/>
    <lineage>
        <taxon>Archaea</taxon>
        <taxon>Methanobacteriati</taxon>
        <taxon>Methanobacteriota</taxon>
        <taxon>Stenosarchaea group</taxon>
        <taxon>Halobacteria</taxon>
        <taxon>Halobacteriales</taxon>
        <taxon>Haloarculaceae</taxon>
        <taxon>Haloarcula</taxon>
    </lineage>
</organism>
<keyword evidence="3" id="KW-0547">Nucleotide-binding</keyword>
<proteinExistence type="inferred from homology"/>
<evidence type="ECO:0000313" key="6">
    <source>
        <dbReference type="EMBL" id="QUJ73862.1"/>
    </source>
</evidence>
<dbReference type="InterPro" id="IPR015163">
    <property type="entry name" value="Cdc6_C"/>
</dbReference>
<dbReference type="Pfam" id="PF09079">
    <property type="entry name" value="WHD_Cdc6"/>
    <property type="match status" value="1"/>
</dbReference>
<dbReference type="PANTHER" id="PTHR10763">
    <property type="entry name" value="CELL DIVISION CONTROL PROTEIN 6-RELATED"/>
    <property type="match status" value="1"/>
</dbReference>
<dbReference type="InterPro" id="IPR036390">
    <property type="entry name" value="WH_DNA-bd_sf"/>
</dbReference>
<dbReference type="SMART" id="SM01074">
    <property type="entry name" value="Cdc6_C"/>
    <property type="match status" value="1"/>
</dbReference>
<dbReference type="PANTHER" id="PTHR10763:SF22">
    <property type="entry name" value="ORC1-TYPE DNA REPLICATION PROTEIN"/>
    <property type="match status" value="1"/>
</dbReference>
<dbReference type="GeneID" id="64824515"/>
<reference evidence="6" key="1">
    <citation type="submission" date="2021-04" db="EMBL/GenBank/DDBJ databases">
        <title>Complete Genome sequence and Methylome Analysis of the Haloarchaeon Haloarcula sinaiiensis.</title>
        <authorList>
            <person name="Fomenkov A."/>
            <person name="DasSarma P."/>
            <person name="DasSarma S."/>
            <person name="Roberts R.J."/>
        </authorList>
    </citation>
    <scope>NUCLEOTIDE SEQUENCE</scope>
    <source>
        <strain evidence="6">ATCC 33800</strain>
        <plasmid evidence="6">pHsi117</plasmid>
    </source>
</reference>
<keyword evidence="2" id="KW-0235">DNA replication</keyword>
<dbReference type="EMBL" id="CP073367">
    <property type="protein sequence ID" value="QUJ73862.1"/>
    <property type="molecule type" value="Genomic_DNA"/>
</dbReference>
<evidence type="ECO:0000256" key="2">
    <source>
        <dbReference type="ARBA" id="ARBA00022705"/>
    </source>
</evidence>
<dbReference type="KEGG" id="hsin:KDQ40_16125"/>
<dbReference type="InterPro" id="IPR014277">
    <property type="entry name" value="Orc1/Cdc6_arc"/>
</dbReference>
<feature type="domain" description="Cdc6 C-terminal" evidence="5">
    <location>
        <begin position="162"/>
        <end position="247"/>
    </location>
</feature>
<sequence>MLDEIDQLVNNEDSEGGVLMQLTRAKESGKIQTHVGVVAISNKINYRKSLNERVKSSLGDDELVFSPYDGTQLQAILEARTDAFRDGALESAVIPKTAALAAREHGDARRAIRILRNAGDVATKEDVEKVCEDHVDRAQKRAEADRLRELLSGLPPHSKYILLALTNLDTKDGNREEFRTTEVYEAYETICESEASDPLGLDRVRDLLRELSFLEITESNKTGGGRGRGSYTLHTLMNSPEAVFEMIDK</sequence>
<dbReference type="OrthoDB" id="195574at2157"/>
<evidence type="ECO:0000256" key="1">
    <source>
        <dbReference type="ARBA" id="ARBA00006184"/>
    </source>
</evidence>
<dbReference type="InterPro" id="IPR055237">
    <property type="entry name" value="Cdc6_lid"/>
</dbReference>
<evidence type="ECO:0000313" key="7">
    <source>
        <dbReference type="Proteomes" id="UP000682967"/>
    </source>
</evidence>
<evidence type="ECO:0000256" key="3">
    <source>
        <dbReference type="ARBA" id="ARBA00022741"/>
    </source>
</evidence>
<dbReference type="RefSeq" id="WP_082229920.1">
    <property type="nucleotide sequence ID" value="NZ_CP073367.1"/>
</dbReference>
<dbReference type="InterPro" id="IPR036388">
    <property type="entry name" value="WH-like_DNA-bd_sf"/>
</dbReference>
<dbReference type="NCBIfam" id="TIGR02928">
    <property type="entry name" value="orc1/cdc6 family replication initiation protein"/>
    <property type="match status" value="1"/>
</dbReference>
<evidence type="ECO:0000259" key="5">
    <source>
        <dbReference type="SMART" id="SM01074"/>
    </source>
</evidence>
<evidence type="ECO:0000256" key="4">
    <source>
        <dbReference type="ARBA" id="ARBA00022840"/>
    </source>
</evidence>
<dbReference type="InterPro" id="IPR027417">
    <property type="entry name" value="P-loop_NTPase"/>
</dbReference>
<keyword evidence="4" id="KW-0067">ATP-binding</keyword>
<dbReference type="Gene3D" id="1.10.10.10">
    <property type="entry name" value="Winged helix-like DNA-binding domain superfamily/Winged helix DNA-binding domain"/>
    <property type="match status" value="1"/>
</dbReference>
<name>A0A8T8KLU7_9EURY</name>
<accession>A0A8T8KLU7</accession>
<dbReference type="Gene3D" id="1.10.8.60">
    <property type="match status" value="1"/>
</dbReference>
<dbReference type="GO" id="GO:0006260">
    <property type="term" value="P:DNA replication"/>
    <property type="evidence" value="ECO:0007669"/>
    <property type="project" value="UniProtKB-KW"/>
</dbReference>
<keyword evidence="6" id="KW-0614">Plasmid</keyword>
<dbReference type="InterPro" id="IPR050311">
    <property type="entry name" value="ORC1/CDC6"/>
</dbReference>
<dbReference type="GO" id="GO:0005524">
    <property type="term" value="F:ATP binding"/>
    <property type="evidence" value="ECO:0007669"/>
    <property type="project" value="UniProtKB-KW"/>
</dbReference>
<gene>
    <name evidence="6" type="ORF">KDQ40_16125</name>
</gene>
<dbReference type="SUPFAM" id="SSF52540">
    <property type="entry name" value="P-loop containing nucleoside triphosphate hydrolases"/>
    <property type="match status" value="1"/>
</dbReference>
<dbReference type="FunFam" id="1.10.8.60:FF:000073">
    <property type="entry name" value="ORC1-type DNA replication protein"/>
    <property type="match status" value="1"/>
</dbReference>